<reference evidence="3" key="1">
    <citation type="submission" date="2023-05" db="EMBL/GenBank/DDBJ databases">
        <authorList>
            <person name="Stuckert A."/>
        </authorList>
    </citation>
    <scope>NUCLEOTIDE SEQUENCE</scope>
</reference>
<feature type="region of interest" description="Disordered" evidence="1">
    <location>
        <begin position="225"/>
        <end position="277"/>
    </location>
</feature>
<organism evidence="3 4">
    <name type="scientific">Staurois parvus</name>
    <dbReference type="NCBI Taxonomy" id="386267"/>
    <lineage>
        <taxon>Eukaryota</taxon>
        <taxon>Metazoa</taxon>
        <taxon>Chordata</taxon>
        <taxon>Craniata</taxon>
        <taxon>Vertebrata</taxon>
        <taxon>Euteleostomi</taxon>
        <taxon>Amphibia</taxon>
        <taxon>Batrachia</taxon>
        <taxon>Anura</taxon>
        <taxon>Neobatrachia</taxon>
        <taxon>Ranoidea</taxon>
        <taxon>Ranidae</taxon>
        <taxon>Staurois</taxon>
    </lineage>
</organism>
<dbReference type="InterPro" id="IPR040801">
    <property type="entry name" value="Ski2_N"/>
</dbReference>
<dbReference type="Proteomes" id="UP001162483">
    <property type="component" value="Unassembled WGS sequence"/>
</dbReference>
<accession>A0ABN9FJS1</accession>
<feature type="region of interest" description="Disordered" evidence="1">
    <location>
        <begin position="128"/>
        <end position="151"/>
    </location>
</feature>
<evidence type="ECO:0000256" key="1">
    <source>
        <dbReference type="SAM" id="MobiDB-lite"/>
    </source>
</evidence>
<dbReference type="EMBL" id="CATNWA010017008">
    <property type="protein sequence ID" value="CAI9597281.1"/>
    <property type="molecule type" value="Genomic_DNA"/>
</dbReference>
<sequence length="409" mass="45663">TDLPAGDPLDLPLSILEVGIAGRLELITKPPTSNGPAFPLSTIPNGLPPYDVDLSSEVIQKYLSDPEWLSVHDFDWSQRSWPRTKDVSSLFHMDISAPQTDISMERNSATGELRGISEVSADHIGLSAQNSLSLRRPPGPPSQSVKGSTSNFPFWPGGMDEPTLEQMKAISEEDEALDFEKDLLSAPPGWKNGMNFKQLDGLRPPGVLSLASLLGTLEDFTLADSSEDEDEAKIKQKPKADKTEGLHRTNSLEELGVETVSSAPAPPPPASPLPQSTQEQWAIPLSSLTPVDDFYKRIPDLAFRHPFELDLFQKKAIQCLEDGFFGLHRSSHVCGEDCGSRICHSTVSKAYDQSHIYFPHKGLVQSEVSRFQNHFWRRRPDHRRCPTLYRGVVSYYDYRDFTIYAVQWF</sequence>
<name>A0ABN9FJS1_9NEOB</name>
<feature type="compositionally biased region" description="Basic and acidic residues" evidence="1">
    <location>
        <begin position="232"/>
        <end position="251"/>
    </location>
</feature>
<evidence type="ECO:0000313" key="4">
    <source>
        <dbReference type="Proteomes" id="UP001162483"/>
    </source>
</evidence>
<comment type="caution">
    <text evidence="3">The sequence shown here is derived from an EMBL/GenBank/DDBJ whole genome shotgun (WGS) entry which is preliminary data.</text>
</comment>
<feature type="domain" description="Ski2 N-terminal" evidence="2">
    <location>
        <begin position="77"/>
        <end position="198"/>
    </location>
</feature>
<protein>
    <recommendedName>
        <fullName evidence="2">Ski2 N-terminal domain-containing protein</fullName>
    </recommendedName>
</protein>
<dbReference type="Pfam" id="PF17911">
    <property type="entry name" value="Ski2_N"/>
    <property type="match status" value="1"/>
</dbReference>
<keyword evidence="4" id="KW-1185">Reference proteome</keyword>
<evidence type="ECO:0000259" key="2">
    <source>
        <dbReference type="Pfam" id="PF17911"/>
    </source>
</evidence>
<feature type="non-terminal residue" evidence="3">
    <location>
        <position position="1"/>
    </location>
</feature>
<evidence type="ECO:0000313" key="3">
    <source>
        <dbReference type="EMBL" id="CAI9597281.1"/>
    </source>
</evidence>
<gene>
    <name evidence="3" type="ORF">SPARVUS_LOCUS12226069</name>
</gene>
<proteinExistence type="predicted"/>